<dbReference type="AlphaFoldDB" id="A0A1G2G853"/>
<proteinExistence type="inferred from homology"/>
<dbReference type="Proteomes" id="UP000176576">
    <property type="component" value="Unassembled WGS sequence"/>
</dbReference>
<evidence type="ECO:0000313" key="3">
    <source>
        <dbReference type="Proteomes" id="UP000176576"/>
    </source>
</evidence>
<protein>
    <recommendedName>
        <fullName evidence="4">Phosphosulfolactate synthase</fullName>
    </recommendedName>
</protein>
<dbReference type="InterPro" id="IPR003830">
    <property type="entry name" value="ComA_synth"/>
</dbReference>
<dbReference type="InterPro" id="IPR013785">
    <property type="entry name" value="Aldolase_TIM"/>
</dbReference>
<name>A0A1G2G853_9BACT</name>
<dbReference type="Pfam" id="PF02679">
    <property type="entry name" value="ComA"/>
    <property type="match status" value="1"/>
</dbReference>
<evidence type="ECO:0000313" key="2">
    <source>
        <dbReference type="EMBL" id="OGZ46058.1"/>
    </source>
</evidence>
<comment type="similarity">
    <text evidence="1">Belongs to the phosphosulfolactate synthase family.</text>
</comment>
<dbReference type="STRING" id="1802117.A3J54_02425"/>
<dbReference type="InterPro" id="IPR036112">
    <property type="entry name" value="ComA_synth_sf"/>
</dbReference>
<reference evidence="2 3" key="1">
    <citation type="journal article" date="2016" name="Nat. Commun.">
        <title>Thousands of microbial genomes shed light on interconnected biogeochemical processes in an aquifer system.</title>
        <authorList>
            <person name="Anantharaman K."/>
            <person name="Brown C.T."/>
            <person name="Hug L.A."/>
            <person name="Sharon I."/>
            <person name="Castelle C.J."/>
            <person name="Probst A.J."/>
            <person name="Thomas B.C."/>
            <person name="Singh A."/>
            <person name="Wilkins M.J."/>
            <person name="Karaoz U."/>
            <person name="Brodie E.L."/>
            <person name="Williams K.H."/>
            <person name="Hubbard S.S."/>
            <person name="Banfield J.F."/>
        </authorList>
    </citation>
    <scope>NUCLEOTIDE SEQUENCE [LARGE SCALE GENOMIC DNA]</scope>
</reference>
<dbReference type="EMBL" id="MHNN01000015">
    <property type="protein sequence ID" value="OGZ46058.1"/>
    <property type="molecule type" value="Genomic_DNA"/>
</dbReference>
<dbReference type="Gene3D" id="3.20.20.70">
    <property type="entry name" value="Aldolase class I"/>
    <property type="match status" value="1"/>
</dbReference>
<sequence>MSGFLTLPSRGTKPRDVGITHVIDKGIGIRQLKDLLETSSGHIDIIKFGWGTAYLTMNTLGKIRACHEAKVPVCFGGTFLELALLQGKFDEYRNMMHRAKMTHVEISTRVVNFSRQEKAQYIRELAKEFTVLSKVGSKDAEKIVPPYLWVKQIESDLEAGAWKVVCHGGESGIVGLYFGTGEVRSGLVEEIIEKINQADLIFEAPLKTQQVLLVNKFGTEVNVGNVYPEDVIALETFRLGLHASTMSQFHNVAG</sequence>
<gene>
    <name evidence="2" type="ORF">A3J54_02425</name>
</gene>
<dbReference type="SUPFAM" id="SSF102110">
    <property type="entry name" value="(2r)-phospho-3-sulfolactate synthase ComA"/>
    <property type="match status" value="1"/>
</dbReference>
<evidence type="ECO:0008006" key="4">
    <source>
        <dbReference type="Google" id="ProtNLM"/>
    </source>
</evidence>
<organism evidence="2 3">
    <name type="scientific">Candidatus Ryanbacteria bacterium RIFCSPHIGHO2_02_FULL_45_13b</name>
    <dbReference type="NCBI Taxonomy" id="1802117"/>
    <lineage>
        <taxon>Bacteria</taxon>
        <taxon>Candidatus Ryaniibacteriota</taxon>
    </lineage>
</organism>
<accession>A0A1G2G853</accession>
<comment type="caution">
    <text evidence="2">The sequence shown here is derived from an EMBL/GenBank/DDBJ whole genome shotgun (WGS) entry which is preliminary data.</text>
</comment>
<evidence type="ECO:0000256" key="1">
    <source>
        <dbReference type="ARBA" id="ARBA00010424"/>
    </source>
</evidence>